<accession>A0A318SR01</accession>
<dbReference type="Proteomes" id="UP000247540">
    <property type="component" value="Unassembled WGS sequence"/>
</dbReference>
<sequence length="242" mass="26085">MTQPPADTPSATREYAALARQYGRSQGRCSELLVAQARAIGRLEAEAVRLRAAVVVRDTALAFAREDRLGAEAAVPGLPRRRALARRIEALVERARRLMRERFGWQLRAGRMPDAAAPVPVPVPVPVPTIAPVAADLHRKAVLCVGPDADDATAAQRLVERAGGQFLHHGGSDQDDAEALEASLVAADLVICQTGCVGHGAYWRVQDHCRRTGKQCVLVDRPQAIERMRAGGPPEAADALHR</sequence>
<name>A0A318SR01_9BURK</name>
<comment type="similarity">
    <text evidence="1">Belongs to the UPF0751 family.</text>
</comment>
<reference evidence="2 3" key="1">
    <citation type="submission" date="2018-06" db="EMBL/GenBank/DDBJ databases">
        <title>Genomic Encyclopedia of Type Strains, Phase III (KMG-III): the genomes of soil and plant-associated and newly described type strains.</title>
        <authorList>
            <person name="Whitman W."/>
        </authorList>
    </citation>
    <scope>NUCLEOTIDE SEQUENCE [LARGE SCALE GENOMIC DNA]</scope>
    <source>
        <strain evidence="2 3">CECT 7646</strain>
    </source>
</reference>
<protein>
    <submittedName>
        <fullName evidence="2">Uncharacterized protein DUF2325</fullName>
    </submittedName>
</protein>
<evidence type="ECO:0000313" key="2">
    <source>
        <dbReference type="EMBL" id="PYE79520.1"/>
    </source>
</evidence>
<dbReference type="AlphaFoldDB" id="A0A318SR01"/>
<dbReference type="EMBL" id="QJTC01000002">
    <property type="protein sequence ID" value="PYE79520.1"/>
    <property type="molecule type" value="Genomic_DNA"/>
</dbReference>
<evidence type="ECO:0000313" key="3">
    <source>
        <dbReference type="Proteomes" id="UP000247540"/>
    </source>
</evidence>
<dbReference type="RefSeq" id="WP_110464478.1">
    <property type="nucleotide sequence ID" value="NZ_JAMOFZ010000001.1"/>
</dbReference>
<dbReference type="Pfam" id="PF10087">
    <property type="entry name" value="DUF2325"/>
    <property type="match status" value="1"/>
</dbReference>
<gene>
    <name evidence="2" type="ORF">DFQ15_102255</name>
</gene>
<proteinExistence type="inferred from homology"/>
<keyword evidence="3" id="KW-1185">Reference proteome</keyword>
<organism evidence="2 3">
    <name type="scientific">Xylophilus ampelinus</name>
    <dbReference type="NCBI Taxonomy" id="54067"/>
    <lineage>
        <taxon>Bacteria</taxon>
        <taxon>Pseudomonadati</taxon>
        <taxon>Pseudomonadota</taxon>
        <taxon>Betaproteobacteria</taxon>
        <taxon>Burkholderiales</taxon>
        <taxon>Xylophilus</taxon>
    </lineage>
</organism>
<dbReference type="InterPro" id="IPR016772">
    <property type="entry name" value="UCP020408"/>
</dbReference>
<dbReference type="OrthoDB" id="5296275at2"/>
<evidence type="ECO:0000256" key="1">
    <source>
        <dbReference type="ARBA" id="ARBA00007189"/>
    </source>
</evidence>
<comment type="caution">
    <text evidence="2">The sequence shown here is derived from an EMBL/GenBank/DDBJ whole genome shotgun (WGS) entry which is preliminary data.</text>
</comment>